<dbReference type="AlphaFoldDB" id="A0A514CKJ6"/>
<protein>
    <submittedName>
        <fullName evidence="1">Uncharacterized protein</fullName>
    </submittedName>
</protein>
<organism evidence="1 2">
    <name type="scientific">Echinicola soli</name>
    <dbReference type="NCBI Taxonomy" id="2591634"/>
    <lineage>
        <taxon>Bacteria</taxon>
        <taxon>Pseudomonadati</taxon>
        <taxon>Bacteroidota</taxon>
        <taxon>Cytophagia</taxon>
        <taxon>Cytophagales</taxon>
        <taxon>Cyclobacteriaceae</taxon>
        <taxon>Echinicola</taxon>
    </lineage>
</organism>
<dbReference type="OrthoDB" id="916275at2"/>
<keyword evidence="2" id="KW-1185">Reference proteome</keyword>
<proteinExistence type="predicted"/>
<dbReference type="Proteomes" id="UP000316614">
    <property type="component" value="Chromosome"/>
</dbReference>
<evidence type="ECO:0000313" key="2">
    <source>
        <dbReference type="Proteomes" id="UP000316614"/>
    </source>
</evidence>
<sequence>MIIDKTVADVERQEHRSIFWVLKHLRYKNSHGEYYNYKEDYLGYFPDEESKEKSLDILSSAQIDSINNVTDIVYIADNYGVYESDFLDVDNNISPKIYGGLTQKDLDLLVYSIASGKLVFAEFNSMGAPTSKYLRSEFENLFDIKWSGWISRYFDEMDTVINEEIPEWLISNYNKQHDEDWNFQGAGQIFVSEFGQIEVFKVGVDITVKVPKVISPLASQSTYGLPKEANYPYWFEILRIDRSYEVISYFDLGPTQRGVEKLKALGLPRYFPASITRKVGDARIYYFTGDFADNPVSMETATFYGVPTLSKLANEKDDYSNRTSFFWNYYLPLMTKALSKQK</sequence>
<dbReference type="KEGG" id="echi:FKX85_15340"/>
<accession>A0A514CKJ6</accession>
<dbReference type="RefSeq" id="WP_141615570.1">
    <property type="nucleotide sequence ID" value="NZ_CP041253.1"/>
</dbReference>
<name>A0A514CKJ6_9BACT</name>
<dbReference type="EMBL" id="CP041253">
    <property type="protein sequence ID" value="QDH80336.1"/>
    <property type="molecule type" value="Genomic_DNA"/>
</dbReference>
<evidence type="ECO:0000313" key="1">
    <source>
        <dbReference type="EMBL" id="QDH80336.1"/>
    </source>
</evidence>
<gene>
    <name evidence="1" type="ORF">FKX85_15340</name>
</gene>
<reference evidence="1 2" key="1">
    <citation type="submission" date="2019-06" db="EMBL/GenBank/DDBJ databases">
        <title>Echinicola alkalisoli sp. nov. isolated from saline soil.</title>
        <authorList>
            <person name="Sun J.-Q."/>
            <person name="Xu L."/>
        </authorList>
    </citation>
    <scope>NUCLEOTIDE SEQUENCE [LARGE SCALE GENOMIC DNA]</scope>
    <source>
        <strain evidence="1 2">LN3S3</strain>
    </source>
</reference>